<dbReference type="SMART" id="SM00530">
    <property type="entry name" value="HTH_XRE"/>
    <property type="match status" value="1"/>
</dbReference>
<organism evidence="3 5">
    <name type="scientific">Paenibacillus jilunlii</name>
    <dbReference type="NCBI Taxonomy" id="682956"/>
    <lineage>
        <taxon>Bacteria</taxon>
        <taxon>Bacillati</taxon>
        <taxon>Bacillota</taxon>
        <taxon>Bacilli</taxon>
        <taxon>Bacillales</taxon>
        <taxon>Paenibacillaceae</taxon>
        <taxon>Paenibacillus</taxon>
    </lineage>
</organism>
<sequence>MPNNQQETHKIQAWSLINRKYLGQGVRVKRFRRPKRSQIRNRVLLAVLMAKDIKLSRLAEELSVSSRSVSAWVYEGRIPSKTNLDKVCRILGYPSHILFNEALLRQSPIVCQPTPSRFMKRANARSPHSNVILTGLCMVYDFSVTDVSIWIGVHPGTFRKWLHQCHLPTLALQEKAENFFHIPRHILFADCELRQP</sequence>
<accession>A0A1G9G6N4</accession>
<evidence type="ECO:0000313" key="3">
    <source>
        <dbReference type="EMBL" id="SDK96261.1"/>
    </source>
</evidence>
<dbReference type="AlphaFoldDB" id="A0A1G9G6N4"/>
<protein>
    <submittedName>
        <fullName evidence="2">DNA-binding protein</fullName>
    </submittedName>
</protein>
<dbReference type="GO" id="GO:0003677">
    <property type="term" value="F:DNA binding"/>
    <property type="evidence" value="ECO:0007669"/>
    <property type="project" value="UniProtKB-KW"/>
</dbReference>
<dbReference type="Pfam" id="PF01381">
    <property type="entry name" value="HTH_3"/>
    <property type="match status" value="1"/>
</dbReference>
<dbReference type="Proteomes" id="UP000182783">
    <property type="component" value="Unassembled WGS sequence"/>
</dbReference>
<evidence type="ECO:0000259" key="1">
    <source>
        <dbReference type="PROSITE" id="PS50943"/>
    </source>
</evidence>
<reference evidence="2 4" key="1">
    <citation type="submission" date="2015-08" db="EMBL/GenBank/DDBJ databases">
        <title>Genome of Paenibacillus jilunlii.</title>
        <authorList>
            <person name="Sant'Anna F.H."/>
            <person name="Ambrosini A."/>
            <person name="Souza R."/>
            <person name="Bach E."/>
            <person name="Fernandes G."/>
            <person name="Balsanelli E."/>
            <person name="Baura V.A."/>
            <person name="Pedrosa F.O."/>
            <person name="Souza E.M."/>
            <person name="Passaglia L."/>
        </authorList>
    </citation>
    <scope>NUCLEOTIDE SEQUENCE [LARGE SCALE GENOMIC DNA]</scope>
    <source>
        <strain evidence="2 4">DSM 23019</strain>
    </source>
</reference>
<dbReference type="EMBL" id="LIPY01000122">
    <property type="protein sequence ID" value="KWX71360.1"/>
    <property type="molecule type" value="Genomic_DNA"/>
</dbReference>
<dbReference type="Gene3D" id="1.10.260.40">
    <property type="entry name" value="lambda repressor-like DNA-binding domains"/>
    <property type="match status" value="1"/>
</dbReference>
<reference evidence="3 5" key="2">
    <citation type="submission" date="2016-10" db="EMBL/GenBank/DDBJ databases">
        <authorList>
            <person name="de Groot N.N."/>
        </authorList>
    </citation>
    <scope>NUCLEOTIDE SEQUENCE [LARGE SCALE GENOMIC DNA]</scope>
    <source>
        <strain evidence="3 5">CGMCC 1.10239</strain>
    </source>
</reference>
<proteinExistence type="predicted"/>
<dbReference type="Proteomes" id="UP000070252">
    <property type="component" value="Unassembled WGS sequence"/>
</dbReference>
<gene>
    <name evidence="2" type="ORF">AML91_24380</name>
    <name evidence="3" type="ORF">SAMN05216191_101244</name>
</gene>
<dbReference type="OrthoDB" id="1953990at2"/>
<feature type="domain" description="HTH cro/C1-type" evidence="1">
    <location>
        <begin position="44"/>
        <end position="98"/>
    </location>
</feature>
<dbReference type="InterPro" id="IPR001387">
    <property type="entry name" value="Cro/C1-type_HTH"/>
</dbReference>
<evidence type="ECO:0000313" key="4">
    <source>
        <dbReference type="Proteomes" id="UP000070252"/>
    </source>
</evidence>
<dbReference type="CDD" id="cd00093">
    <property type="entry name" value="HTH_XRE"/>
    <property type="match status" value="1"/>
</dbReference>
<name>A0A1G9G6N4_9BACL</name>
<evidence type="ECO:0000313" key="2">
    <source>
        <dbReference type="EMBL" id="KWX71360.1"/>
    </source>
</evidence>
<evidence type="ECO:0000313" key="5">
    <source>
        <dbReference type="Proteomes" id="UP000182783"/>
    </source>
</evidence>
<dbReference type="EMBL" id="FNGM01000001">
    <property type="protein sequence ID" value="SDK96261.1"/>
    <property type="molecule type" value="Genomic_DNA"/>
</dbReference>
<dbReference type="SUPFAM" id="SSF47413">
    <property type="entry name" value="lambda repressor-like DNA-binding domains"/>
    <property type="match status" value="1"/>
</dbReference>
<keyword evidence="2" id="KW-0238">DNA-binding</keyword>
<dbReference type="PROSITE" id="PS50943">
    <property type="entry name" value="HTH_CROC1"/>
    <property type="match status" value="1"/>
</dbReference>
<dbReference type="RefSeq" id="WP_062526619.1">
    <property type="nucleotide sequence ID" value="NZ_CP048429.1"/>
</dbReference>
<keyword evidence="4" id="KW-1185">Reference proteome</keyword>
<dbReference type="InterPro" id="IPR010982">
    <property type="entry name" value="Lambda_DNA-bd_dom_sf"/>
</dbReference>